<gene>
    <name evidence="2" type="ORF">GOP47_0017164</name>
</gene>
<name>A0A9D4UJT4_ADICA</name>
<dbReference type="EMBL" id="JABFUD020000016">
    <property type="protein sequence ID" value="KAI5068819.1"/>
    <property type="molecule type" value="Genomic_DNA"/>
</dbReference>
<evidence type="ECO:0000313" key="3">
    <source>
        <dbReference type="Proteomes" id="UP000886520"/>
    </source>
</evidence>
<keyword evidence="3" id="KW-1185">Reference proteome</keyword>
<proteinExistence type="predicted"/>
<sequence length="103" mass="11941">MACEESTPWGSSTATKPPGGPRSHGERRKWDRTRPLRDRSCARRSRRWFGARSHAPAPERRSAQTGCHRLRFPRTRSGWRRAATGYAGRQRAHPLLGWYWRCA</sequence>
<feature type="region of interest" description="Disordered" evidence="1">
    <location>
        <begin position="1"/>
        <end position="67"/>
    </location>
</feature>
<organism evidence="2 3">
    <name type="scientific">Adiantum capillus-veneris</name>
    <name type="common">Maidenhair fern</name>
    <dbReference type="NCBI Taxonomy" id="13818"/>
    <lineage>
        <taxon>Eukaryota</taxon>
        <taxon>Viridiplantae</taxon>
        <taxon>Streptophyta</taxon>
        <taxon>Embryophyta</taxon>
        <taxon>Tracheophyta</taxon>
        <taxon>Polypodiopsida</taxon>
        <taxon>Polypodiidae</taxon>
        <taxon>Polypodiales</taxon>
        <taxon>Pteridineae</taxon>
        <taxon>Pteridaceae</taxon>
        <taxon>Vittarioideae</taxon>
        <taxon>Adiantum</taxon>
    </lineage>
</organism>
<evidence type="ECO:0000256" key="1">
    <source>
        <dbReference type="SAM" id="MobiDB-lite"/>
    </source>
</evidence>
<evidence type="ECO:0000313" key="2">
    <source>
        <dbReference type="EMBL" id="KAI5068819.1"/>
    </source>
</evidence>
<accession>A0A9D4UJT4</accession>
<comment type="caution">
    <text evidence="2">The sequence shown here is derived from an EMBL/GenBank/DDBJ whole genome shotgun (WGS) entry which is preliminary data.</text>
</comment>
<dbReference type="Proteomes" id="UP000886520">
    <property type="component" value="Chromosome 16"/>
</dbReference>
<reference evidence="2" key="1">
    <citation type="submission" date="2021-01" db="EMBL/GenBank/DDBJ databases">
        <title>Adiantum capillus-veneris genome.</title>
        <authorList>
            <person name="Fang Y."/>
            <person name="Liao Q."/>
        </authorList>
    </citation>
    <scope>NUCLEOTIDE SEQUENCE</scope>
    <source>
        <strain evidence="2">H3</strain>
        <tissue evidence="2">Leaf</tissue>
    </source>
</reference>
<protein>
    <submittedName>
        <fullName evidence="2">Uncharacterized protein</fullName>
    </submittedName>
</protein>
<feature type="compositionally biased region" description="Basic and acidic residues" evidence="1">
    <location>
        <begin position="28"/>
        <end position="41"/>
    </location>
</feature>
<dbReference type="AlphaFoldDB" id="A0A9D4UJT4"/>